<keyword evidence="6" id="KW-1185">Reference proteome</keyword>
<dbReference type="Gene3D" id="3.40.50.2300">
    <property type="match status" value="1"/>
</dbReference>
<dbReference type="OrthoDB" id="207912at2"/>
<name>A0A517Z600_9PLAN</name>
<dbReference type="KEGG" id="mri:Mal4_22220"/>
<evidence type="ECO:0000256" key="3">
    <source>
        <dbReference type="SAM" id="Coils"/>
    </source>
</evidence>
<dbReference type="Pfam" id="PF07228">
    <property type="entry name" value="SpoIIE"/>
    <property type="match status" value="1"/>
</dbReference>
<accession>A0A517Z600</accession>
<dbReference type="SMART" id="SM00448">
    <property type="entry name" value="REC"/>
    <property type="match status" value="1"/>
</dbReference>
<dbReference type="AlphaFoldDB" id="A0A517Z600"/>
<dbReference type="SUPFAM" id="SSF52172">
    <property type="entry name" value="CheY-like"/>
    <property type="match status" value="1"/>
</dbReference>
<dbReference type="InterPro" id="IPR001932">
    <property type="entry name" value="PPM-type_phosphatase-like_dom"/>
</dbReference>
<dbReference type="CDD" id="cd00156">
    <property type="entry name" value="REC"/>
    <property type="match status" value="1"/>
</dbReference>
<evidence type="ECO:0000256" key="2">
    <source>
        <dbReference type="PROSITE-ProRule" id="PRU00169"/>
    </source>
</evidence>
<evidence type="ECO:0000256" key="1">
    <source>
        <dbReference type="ARBA" id="ARBA00022801"/>
    </source>
</evidence>
<dbReference type="PANTHER" id="PTHR43156">
    <property type="entry name" value="STAGE II SPORULATION PROTEIN E-RELATED"/>
    <property type="match status" value="1"/>
</dbReference>
<feature type="modified residue" description="4-aspartylphosphate" evidence="2">
    <location>
        <position position="60"/>
    </location>
</feature>
<dbReference type="InterPro" id="IPR036457">
    <property type="entry name" value="PPM-type-like_dom_sf"/>
</dbReference>
<dbReference type="PANTHER" id="PTHR43156:SF2">
    <property type="entry name" value="STAGE II SPORULATION PROTEIN E"/>
    <property type="match status" value="1"/>
</dbReference>
<reference evidence="5 6" key="1">
    <citation type="submission" date="2019-02" db="EMBL/GenBank/DDBJ databases">
        <title>Deep-cultivation of Planctomycetes and their phenomic and genomic characterization uncovers novel biology.</title>
        <authorList>
            <person name="Wiegand S."/>
            <person name="Jogler M."/>
            <person name="Boedeker C."/>
            <person name="Pinto D."/>
            <person name="Vollmers J."/>
            <person name="Rivas-Marin E."/>
            <person name="Kohn T."/>
            <person name="Peeters S.H."/>
            <person name="Heuer A."/>
            <person name="Rast P."/>
            <person name="Oberbeckmann S."/>
            <person name="Bunk B."/>
            <person name="Jeske O."/>
            <person name="Meyerdierks A."/>
            <person name="Storesund J.E."/>
            <person name="Kallscheuer N."/>
            <person name="Luecker S."/>
            <person name="Lage O.M."/>
            <person name="Pohl T."/>
            <person name="Merkel B.J."/>
            <person name="Hornburger P."/>
            <person name="Mueller R.-W."/>
            <person name="Bruemmer F."/>
            <person name="Labrenz M."/>
            <person name="Spormann A.M."/>
            <person name="Op den Camp H."/>
            <person name="Overmann J."/>
            <person name="Amann R."/>
            <person name="Jetten M.S.M."/>
            <person name="Mascher T."/>
            <person name="Medema M.H."/>
            <person name="Devos D.P."/>
            <person name="Kaster A.-K."/>
            <person name="Ovreas L."/>
            <person name="Rohde M."/>
            <person name="Galperin M.Y."/>
            <person name="Jogler C."/>
        </authorList>
    </citation>
    <scope>NUCLEOTIDE SEQUENCE [LARGE SCALE GENOMIC DNA]</scope>
    <source>
        <strain evidence="5 6">Mal4</strain>
    </source>
</reference>
<dbReference type="EMBL" id="CP036275">
    <property type="protein sequence ID" value="QDU37903.1"/>
    <property type="molecule type" value="Genomic_DNA"/>
</dbReference>
<dbReference type="GO" id="GO:0000160">
    <property type="term" value="P:phosphorelay signal transduction system"/>
    <property type="evidence" value="ECO:0007669"/>
    <property type="project" value="InterPro"/>
</dbReference>
<feature type="domain" description="Response regulatory" evidence="4">
    <location>
        <begin position="8"/>
        <end position="125"/>
    </location>
</feature>
<dbReference type="RefSeq" id="WP_145369192.1">
    <property type="nucleotide sequence ID" value="NZ_CP036275.1"/>
</dbReference>
<evidence type="ECO:0000259" key="4">
    <source>
        <dbReference type="PROSITE" id="PS50110"/>
    </source>
</evidence>
<dbReference type="SUPFAM" id="SSF81606">
    <property type="entry name" value="PP2C-like"/>
    <property type="match status" value="1"/>
</dbReference>
<dbReference type="InterPro" id="IPR052016">
    <property type="entry name" value="Bact_Sigma-Reg"/>
</dbReference>
<organism evidence="5 6">
    <name type="scientific">Maioricimonas rarisocia</name>
    <dbReference type="NCBI Taxonomy" id="2528026"/>
    <lineage>
        <taxon>Bacteria</taxon>
        <taxon>Pseudomonadati</taxon>
        <taxon>Planctomycetota</taxon>
        <taxon>Planctomycetia</taxon>
        <taxon>Planctomycetales</taxon>
        <taxon>Planctomycetaceae</taxon>
        <taxon>Maioricimonas</taxon>
    </lineage>
</organism>
<dbReference type="SMART" id="SM00331">
    <property type="entry name" value="PP2C_SIG"/>
    <property type="match status" value="1"/>
</dbReference>
<dbReference type="GO" id="GO:0016791">
    <property type="term" value="F:phosphatase activity"/>
    <property type="evidence" value="ECO:0007669"/>
    <property type="project" value="TreeGrafter"/>
</dbReference>
<dbReference type="PROSITE" id="PS50110">
    <property type="entry name" value="RESPONSE_REGULATORY"/>
    <property type="match status" value="1"/>
</dbReference>
<feature type="coiled-coil region" evidence="3">
    <location>
        <begin position="124"/>
        <end position="151"/>
    </location>
</feature>
<evidence type="ECO:0000313" key="5">
    <source>
        <dbReference type="EMBL" id="QDU37903.1"/>
    </source>
</evidence>
<keyword evidence="3" id="KW-0175">Coiled coil</keyword>
<dbReference type="Pfam" id="PF00072">
    <property type="entry name" value="Response_reg"/>
    <property type="match status" value="1"/>
</dbReference>
<dbReference type="InterPro" id="IPR001789">
    <property type="entry name" value="Sig_transdc_resp-reg_receiver"/>
</dbReference>
<gene>
    <name evidence="5" type="primary">rsbU_2</name>
    <name evidence="5" type="ORF">Mal4_22220</name>
</gene>
<dbReference type="InterPro" id="IPR011006">
    <property type="entry name" value="CheY-like_superfamily"/>
</dbReference>
<sequence length="390" mass="42631">MGTERSLHILLVEDEQTDAELIRRTLQRRFSIPFELIHAPDLATARTLVAAGAPDLIVLDLSLPDSSGLETFRNLHAAAADTPIVVLSGYDDEEIAADAVGLGAQDYLVKSSLDANVLTRALRFALERAKRQAAERDLEHVRNQVELIRSVQERLFPPSPLHLDGYEIAGAVHSAEAASGDYFDFIPMPDGSVGLVVGDVSGHGLGSSLLMAETHAYLQALADACTPVDEILTRCNRFIFRDCPEDHFVTLFFARLIPGQRHLEFAAAGHAAYRMTQDGNVHRLQATGLPLGLIEHARIPAAESVDLEAGEILLIPTDGIQEARTSEEELFGLERMWDVVQQSRHAPAMEIIGQLCDSARSFSHPRPPQDDMTAVIVKVLGDDPDMATTR</sequence>
<keyword evidence="1 5" id="KW-0378">Hydrolase</keyword>
<evidence type="ECO:0000313" key="6">
    <source>
        <dbReference type="Proteomes" id="UP000320496"/>
    </source>
</evidence>
<dbReference type="EC" id="3.1.3.3" evidence="5"/>
<dbReference type="Gene3D" id="3.60.40.10">
    <property type="entry name" value="PPM-type phosphatase domain"/>
    <property type="match status" value="1"/>
</dbReference>
<protein>
    <submittedName>
        <fullName evidence="5">Phosphoserine phosphatase RsbU</fullName>
        <ecNumber evidence="5">3.1.3.3</ecNumber>
    </submittedName>
</protein>
<dbReference type="Proteomes" id="UP000320496">
    <property type="component" value="Chromosome"/>
</dbReference>
<keyword evidence="2" id="KW-0597">Phosphoprotein</keyword>
<proteinExistence type="predicted"/>